<evidence type="ECO:0000313" key="3">
    <source>
        <dbReference type="EMBL" id="MBB4446155.1"/>
    </source>
</evidence>
<dbReference type="Proteomes" id="UP000524535">
    <property type="component" value="Unassembled WGS sequence"/>
</dbReference>
<proteinExistence type="predicted"/>
<dbReference type="InterPro" id="IPR019285">
    <property type="entry name" value="DUF2336"/>
</dbReference>
<evidence type="ECO:0000313" key="6">
    <source>
        <dbReference type="Proteomes" id="UP000576087"/>
    </source>
</evidence>
<name>A0A7W6WNU3_9HYPH</name>
<dbReference type="AlphaFoldDB" id="A0A7W6WNU3"/>
<dbReference type="Proteomes" id="UP000576087">
    <property type="component" value="Unassembled WGS sequence"/>
</dbReference>
<dbReference type="EMBL" id="JACIHM010000002">
    <property type="protein sequence ID" value="MBB4446155.1"/>
    <property type="molecule type" value="Genomic_DNA"/>
</dbReference>
<evidence type="ECO:0000313" key="4">
    <source>
        <dbReference type="Proteomes" id="UP000520770"/>
    </source>
</evidence>
<comment type="caution">
    <text evidence="1">The sequence shown here is derived from an EMBL/GenBank/DDBJ whole genome shotgun (WGS) entry which is preliminary data.</text>
</comment>
<dbReference type="RefSeq" id="WP_183822710.1">
    <property type="nucleotide sequence ID" value="NZ_JACIGW010000002.1"/>
</dbReference>
<dbReference type="EMBL" id="JACIGY010000002">
    <property type="protein sequence ID" value="MBB4411465.1"/>
    <property type="molecule type" value="Genomic_DNA"/>
</dbReference>
<evidence type="ECO:0000313" key="1">
    <source>
        <dbReference type="EMBL" id="MBB4348229.1"/>
    </source>
</evidence>
<gene>
    <name evidence="2" type="ORF">GGE31_001970</name>
    <name evidence="1" type="ORF">GGE33_001971</name>
    <name evidence="3" type="ORF">GGE35_001971</name>
</gene>
<evidence type="ECO:0000313" key="2">
    <source>
        <dbReference type="EMBL" id="MBB4411465.1"/>
    </source>
</evidence>
<reference evidence="4 5" key="1">
    <citation type="submission" date="2020-08" db="EMBL/GenBank/DDBJ databases">
        <title>Genomic Encyclopedia of Type Strains, Phase IV (KMG-V): Genome sequencing to study the core and pangenomes of soil and plant-associated prokaryotes.</title>
        <authorList>
            <person name="Whitman W."/>
        </authorList>
    </citation>
    <scope>NUCLEOTIDE SEQUENCE [LARGE SCALE GENOMIC DNA]</scope>
    <source>
        <strain evidence="2 5">SEMIA 444</strain>
        <strain evidence="1 4">SEMIA 448</strain>
        <strain evidence="3 6">SEMIA 452</strain>
    </source>
</reference>
<accession>A0A7W6WNU3</accession>
<organism evidence="1 4">
    <name type="scientific">Aliirhizobium cellulosilyticum</name>
    <dbReference type="NCBI Taxonomy" id="393664"/>
    <lineage>
        <taxon>Bacteria</taxon>
        <taxon>Pseudomonadati</taxon>
        <taxon>Pseudomonadota</taxon>
        <taxon>Alphaproteobacteria</taxon>
        <taxon>Hyphomicrobiales</taxon>
        <taxon>Rhizobiaceae</taxon>
        <taxon>Aliirhizobium</taxon>
    </lineage>
</organism>
<keyword evidence="5" id="KW-1185">Reference proteome</keyword>
<dbReference type="Proteomes" id="UP000520770">
    <property type="component" value="Unassembled WGS sequence"/>
</dbReference>
<dbReference type="Pfam" id="PF10098">
    <property type="entry name" value="DUF2336"/>
    <property type="match status" value="1"/>
</dbReference>
<evidence type="ECO:0000313" key="5">
    <source>
        <dbReference type="Proteomes" id="UP000524535"/>
    </source>
</evidence>
<sequence>MTSEFRDLERPQALRRKDVVLMATVTSFEALSHPTRSELRQFAELFMPIFSASSDEARRQAVAALAQSPNVPAAVAFFLGSQPIAVAAPFLMTSTCLSDEALVTIARCQGTEHARAIVSRAALSPTVIDALVGLRPDISRQARSATAEPYPGSAPVEMPRAEVDTSIDTDKRAREEDLRRRIKLLAGHVERVEGDRLGLRSLSEVQEALLVRFARNREATFLVTALSDILTTSRWLAERILLDLSGRQLATVLKSLGMQSADATYILTRLYGHLAEATDGVSEAESLWQSLDEEECNARVEAWRRADRYTYGADQAASRLFSGADTDTTQAEAFIEERSVRTSATLRRSASGFSIR</sequence>
<protein>
    <submittedName>
        <fullName evidence="1">Uncharacterized protein (DUF2336 family)</fullName>
    </submittedName>
</protein>
<dbReference type="EMBL" id="JACIGW010000002">
    <property type="protein sequence ID" value="MBB4348229.1"/>
    <property type="molecule type" value="Genomic_DNA"/>
</dbReference>